<evidence type="ECO:0000256" key="7">
    <source>
        <dbReference type="ARBA" id="ARBA00022833"/>
    </source>
</evidence>
<dbReference type="PANTHER" id="PTHR22937">
    <property type="entry name" value="E3 UBIQUITIN-PROTEIN LIGASE RNF165"/>
    <property type="match status" value="1"/>
</dbReference>
<evidence type="ECO:0000256" key="9">
    <source>
        <dbReference type="SAM" id="MobiDB-lite"/>
    </source>
</evidence>
<dbReference type="Pfam" id="PF13639">
    <property type="entry name" value="zf-RING_2"/>
    <property type="match status" value="1"/>
</dbReference>
<dbReference type="PANTHER" id="PTHR22937:SF65">
    <property type="entry name" value="E3 UBIQUITIN-PROTEIN LIGASE ARK2C"/>
    <property type="match status" value="1"/>
</dbReference>
<keyword evidence="3" id="KW-0808">Transferase</keyword>
<evidence type="ECO:0000313" key="11">
    <source>
        <dbReference type="EMBL" id="CAE0466618.1"/>
    </source>
</evidence>
<feature type="region of interest" description="Disordered" evidence="9">
    <location>
        <begin position="203"/>
        <end position="248"/>
    </location>
</feature>
<keyword evidence="4" id="KW-0479">Metal-binding</keyword>
<evidence type="ECO:0000256" key="2">
    <source>
        <dbReference type="ARBA" id="ARBA00012483"/>
    </source>
</evidence>
<dbReference type="SUPFAM" id="SSF57850">
    <property type="entry name" value="RING/U-box"/>
    <property type="match status" value="1"/>
</dbReference>
<gene>
    <name evidence="11" type="ORF">CDEB00056_LOCUS11470</name>
</gene>
<feature type="compositionally biased region" description="Basic and acidic residues" evidence="9">
    <location>
        <begin position="62"/>
        <end position="72"/>
    </location>
</feature>
<dbReference type="PROSITE" id="PS50089">
    <property type="entry name" value="ZF_RING_2"/>
    <property type="match status" value="1"/>
</dbReference>
<dbReference type="AlphaFoldDB" id="A0A7S3Q5R0"/>
<feature type="region of interest" description="Disordered" evidence="9">
    <location>
        <begin position="165"/>
        <end position="187"/>
    </location>
</feature>
<dbReference type="SMART" id="SM00184">
    <property type="entry name" value="RING"/>
    <property type="match status" value="1"/>
</dbReference>
<reference evidence="11" key="1">
    <citation type="submission" date="2021-01" db="EMBL/GenBank/DDBJ databases">
        <authorList>
            <person name="Corre E."/>
            <person name="Pelletier E."/>
            <person name="Niang G."/>
            <person name="Scheremetjew M."/>
            <person name="Finn R."/>
            <person name="Kale V."/>
            <person name="Holt S."/>
            <person name="Cochrane G."/>
            <person name="Meng A."/>
            <person name="Brown T."/>
            <person name="Cohen L."/>
        </authorList>
    </citation>
    <scope>NUCLEOTIDE SEQUENCE</scope>
    <source>
        <strain evidence="11">MM31A-1</strain>
    </source>
</reference>
<organism evidence="11">
    <name type="scientific">Chaetoceros debilis</name>
    <dbReference type="NCBI Taxonomy" id="122233"/>
    <lineage>
        <taxon>Eukaryota</taxon>
        <taxon>Sar</taxon>
        <taxon>Stramenopiles</taxon>
        <taxon>Ochrophyta</taxon>
        <taxon>Bacillariophyta</taxon>
        <taxon>Coscinodiscophyceae</taxon>
        <taxon>Chaetocerotophycidae</taxon>
        <taxon>Chaetocerotales</taxon>
        <taxon>Chaetocerotaceae</taxon>
        <taxon>Chaetoceros</taxon>
    </lineage>
</organism>
<feature type="region of interest" description="Disordered" evidence="9">
    <location>
        <begin position="115"/>
        <end position="136"/>
    </location>
</feature>
<protein>
    <recommendedName>
        <fullName evidence="2">RING-type E3 ubiquitin transferase</fullName>
        <ecNumber evidence="2">2.3.2.27</ecNumber>
    </recommendedName>
</protein>
<evidence type="ECO:0000256" key="3">
    <source>
        <dbReference type="ARBA" id="ARBA00022679"/>
    </source>
</evidence>
<dbReference type="EMBL" id="HBIO01014852">
    <property type="protein sequence ID" value="CAE0466618.1"/>
    <property type="molecule type" value="Transcribed_RNA"/>
</dbReference>
<evidence type="ECO:0000259" key="10">
    <source>
        <dbReference type="PROSITE" id="PS50089"/>
    </source>
</evidence>
<dbReference type="EC" id="2.3.2.27" evidence="2"/>
<feature type="compositionally biased region" description="Basic and acidic residues" evidence="9">
    <location>
        <begin position="232"/>
        <end position="245"/>
    </location>
</feature>
<feature type="compositionally biased region" description="Low complexity" evidence="9">
    <location>
        <begin position="203"/>
        <end position="213"/>
    </location>
</feature>
<proteinExistence type="predicted"/>
<evidence type="ECO:0000256" key="4">
    <source>
        <dbReference type="ARBA" id="ARBA00022723"/>
    </source>
</evidence>
<feature type="compositionally biased region" description="Low complexity" evidence="9">
    <location>
        <begin position="20"/>
        <end position="47"/>
    </location>
</feature>
<accession>A0A7S3Q5R0</accession>
<dbReference type="GO" id="GO:0008270">
    <property type="term" value="F:zinc ion binding"/>
    <property type="evidence" value="ECO:0007669"/>
    <property type="project" value="UniProtKB-KW"/>
</dbReference>
<feature type="compositionally biased region" description="Basic residues" evidence="9">
    <location>
        <begin position="81"/>
        <end position="92"/>
    </location>
</feature>
<dbReference type="GO" id="GO:0061630">
    <property type="term" value="F:ubiquitin protein ligase activity"/>
    <property type="evidence" value="ECO:0007669"/>
    <property type="project" value="UniProtKB-EC"/>
</dbReference>
<keyword evidence="5 8" id="KW-0863">Zinc-finger</keyword>
<dbReference type="InterPro" id="IPR045191">
    <property type="entry name" value="MBR1/2-like"/>
</dbReference>
<feature type="compositionally biased region" description="Polar residues" evidence="9">
    <location>
        <begin position="1"/>
        <end position="12"/>
    </location>
</feature>
<name>A0A7S3Q5R0_9STRA</name>
<dbReference type="Gene3D" id="3.30.40.10">
    <property type="entry name" value="Zinc/RING finger domain, C3HC4 (zinc finger)"/>
    <property type="match status" value="1"/>
</dbReference>
<keyword evidence="6" id="KW-0833">Ubl conjugation pathway</keyword>
<dbReference type="InterPro" id="IPR013083">
    <property type="entry name" value="Znf_RING/FYVE/PHD"/>
</dbReference>
<comment type="catalytic activity">
    <reaction evidence="1">
        <text>S-ubiquitinyl-[E2 ubiquitin-conjugating enzyme]-L-cysteine + [acceptor protein]-L-lysine = [E2 ubiquitin-conjugating enzyme]-L-cysteine + N(6)-ubiquitinyl-[acceptor protein]-L-lysine.</text>
        <dbReference type="EC" id="2.3.2.27"/>
    </reaction>
</comment>
<feature type="compositionally biased region" description="Basic and acidic residues" evidence="9">
    <location>
        <begin position="165"/>
        <end position="184"/>
    </location>
</feature>
<evidence type="ECO:0000256" key="1">
    <source>
        <dbReference type="ARBA" id="ARBA00000900"/>
    </source>
</evidence>
<feature type="region of interest" description="Disordered" evidence="9">
    <location>
        <begin position="1"/>
        <end position="94"/>
    </location>
</feature>
<sequence length="427" mass="47317">MNTVLSTPLNSHSPREEDSFTLTSSKSKTSSSDSNSAAMSTSTSTSTPLCENTPRFSPIRIRATDIARERQQRPMKNQNRTYRHHHHHHVHERTHDEFHVHVDVDVDVDESFDMNNSQSARSSDANANANANTTVAGTGSTNANVDASFRRILLDSSSIAFDCDESRNETNHACTRSEYEHEGEYEISQGGAGIEASTATNVNVNSNVPSDVHNNNDDNASDDGPGPGPGPRNEETAEDKRLREEAESEELCRALMAEEAMASYNQSTHFLQDHADQYSEEDLAALRAIMAEESPIVEEHGDGDEFEEGDYESDEELSYDALLDLGERIGDVKQERWAVRAADEIAKLTCKTFCKAMGEGKDENDADVKCLVCQFAYEEGEKVTILPCRHYFHSECVGQWLGAKDFCPYCRQCIVIANDTDAAVAEE</sequence>
<dbReference type="InterPro" id="IPR001841">
    <property type="entry name" value="Znf_RING"/>
</dbReference>
<keyword evidence="7" id="KW-0862">Zinc</keyword>
<evidence type="ECO:0000256" key="5">
    <source>
        <dbReference type="ARBA" id="ARBA00022771"/>
    </source>
</evidence>
<evidence type="ECO:0000256" key="8">
    <source>
        <dbReference type="PROSITE-ProRule" id="PRU00175"/>
    </source>
</evidence>
<evidence type="ECO:0000256" key="6">
    <source>
        <dbReference type="ARBA" id="ARBA00022786"/>
    </source>
</evidence>
<feature type="domain" description="RING-type" evidence="10">
    <location>
        <begin position="370"/>
        <end position="411"/>
    </location>
</feature>